<evidence type="ECO:0000259" key="2">
    <source>
        <dbReference type="PROSITE" id="PS50885"/>
    </source>
</evidence>
<dbReference type="PANTHER" id="PTHR43155:SF2">
    <property type="entry name" value="CYCLIC DI-GMP PHOSPHODIESTERASE PA4108"/>
    <property type="match status" value="1"/>
</dbReference>
<keyword evidence="1" id="KW-0472">Membrane</keyword>
<name>A0ABX7Q5U8_9BACT</name>
<dbReference type="InterPro" id="IPR003607">
    <property type="entry name" value="HD/PDEase_dom"/>
</dbReference>
<dbReference type="Pfam" id="PF11845">
    <property type="entry name" value="Tll0287-like"/>
    <property type="match status" value="1"/>
</dbReference>
<dbReference type="SMART" id="SM00304">
    <property type="entry name" value="HAMP"/>
    <property type="match status" value="1"/>
</dbReference>
<feature type="transmembrane region" description="Helical" evidence="1">
    <location>
        <begin position="214"/>
        <end position="235"/>
    </location>
</feature>
<dbReference type="InterPro" id="IPR003660">
    <property type="entry name" value="HAMP_dom"/>
</dbReference>
<dbReference type="Proteomes" id="UP000663651">
    <property type="component" value="Chromosome"/>
</dbReference>
<dbReference type="Pfam" id="PF00672">
    <property type="entry name" value="HAMP"/>
    <property type="match status" value="1"/>
</dbReference>
<evidence type="ECO:0000259" key="3">
    <source>
        <dbReference type="PROSITE" id="PS51831"/>
    </source>
</evidence>
<protein>
    <submittedName>
        <fullName evidence="5">DUF3365 domain-containing protein</fullName>
    </submittedName>
</protein>
<dbReference type="EMBL" id="CP071382">
    <property type="protein sequence ID" value="QSV46739.1"/>
    <property type="molecule type" value="Genomic_DNA"/>
</dbReference>
<dbReference type="Gene3D" id="1.10.3210.10">
    <property type="entry name" value="Hypothetical protein af1432"/>
    <property type="match status" value="1"/>
</dbReference>
<dbReference type="Pfam" id="PF13487">
    <property type="entry name" value="HD_5"/>
    <property type="match status" value="1"/>
</dbReference>
<dbReference type="PROSITE" id="PS51831">
    <property type="entry name" value="HD"/>
    <property type="match status" value="1"/>
</dbReference>
<sequence>MAFRMALTRKFLTTVGTTVLVTLGILFFFMYEQSKEAIYNLVDRQSTALLQQVLITRAWISEHEGIYLRQSPGMEPNPYLPGSGITDKEGRKYVFHNPALAIRKLSEYADRQGLYRFHLASLRPLNPANTPTPFEAQALRQFELSGYNASKRGIAGIVQEGSNSAYQRVIPLVVEKSCLVCHLRQGYRLGDIRGSLSVTIPLHEAERQIGKARILYASAAFGIMAVVMGTLYLLLRRMVLKPVAHLHTVASKLSAGNYNARAALATGDELENLGAAFNSMTDQIINGYQSGLKTLAAAVEARDSYTRGHIDRVARYALGIAREMGLAPEIITKVEIAAILHDIGKIGIPDAILRKEGPLSPEEFGIMQAHSLKGMEIISTSSFFSSVMDAILHHHEFYDGSGYPGGLRGEEIPLVARIITVADSFDAMTTDRPYRRGLDWKTALEEIVAAKGSQFDPLVVDAFVQGMKKGNFVVRGETDASRRTGDVEPAAQ</sequence>
<dbReference type="SUPFAM" id="SSF158472">
    <property type="entry name" value="HAMP domain-like"/>
    <property type="match status" value="1"/>
</dbReference>
<dbReference type="RefSeq" id="WP_207164518.1">
    <property type="nucleotide sequence ID" value="NZ_CP071382.1"/>
</dbReference>
<proteinExistence type="predicted"/>
<keyword evidence="1" id="KW-0812">Transmembrane</keyword>
<keyword evidence="1" id="KW-1133">Transmembrane helix</keyword>
<dbReference type="SMART" id="SM00471">
    <property type="entry name" value="HDc"/>
    <property type="match status" value="1"/>
</dbReference>
<feature type="domain" description="HD" evidence="3">
    <location>
        <begin position="306"/>
        <end position="428"/>
    </location>
</feature>
<gene>
    <name evidence="5" type="ORF">JZM60_05560</name>
</gene>
<organism evidence="5 6">
    <name type="scientific">Geobacter benzoatilyticus</name>
    <dbReference type="NCBI Taxonomy" id="2815309"/>
    <lineage>
        <taxon>Bacteria</taxon>
        <taxon>Pseudomonadati</taxon>
        <taxon>Thermodesulfobacteriota</taxon>
        <taxon>Desulfuromonadia</taxon>
        <taxon>Geobacterales</taxon>
        <taxon>Geobacteraceae</taxon>
        <taxon>Geobacter</taxon>
    </lineage>
</organism>
<feature type="domain" description="HAMP" evidence="2">
    <location>
        <begin position="237"/>
        <end position="289"/>
    </location>
</feature>
<dbReference type="InterPro" id="IPR021796">
    <property type="entry name" value="Tll0287-like_dom"/>
</dbReference>
<evidence type="ECO:0000313" key="6">
    <source>
        <dbReference type="Proteomes" id="UP000663651"/>
    </source>
</evidence>
<dbReference type="PANTHER" id="PTHR43155">
    <property type="entry name" value="CYCLIC DI-GMP PHOSPHODIESTERASE PA4108-RELATED"/>
    <property type="match status" value="1"/>
</dbReference>
<dbReference type="InterPro" id="IPR037522">
    <property type="entry name" value="HD_GYP_dom"/>
</dbReference>
<keyword evidence="6" id="KW-1185">Reference proteome</keyword>
<dbReference type="PROSITE" id="PS51832">
    <property type="entry name" value="HD_GYP"/>
    <property type="match status" value="1"/>
</dbReference>
<feature type="transmembrane region" description="Helical" evidence="1">
    <location>
        <begin position="12"/>
        <end position="31"/>
    </location>
</feature>
<evidence type="ECO:0000259" key="4">
    <source>
        <dbReference type="PROSITE" id="PS51832"/>
    </source>
</evidence>
<dbReference type="CDD" id="cd00077">
    <property type="entry name" value="HDc"/>
    <property type="match status" value="1"/>
</dbReference>
<dbReference type="Gene3D" id="6.10.340.10">
    <property type="match status" value="1"/>
</dbReference>
<reference evidence="5 6" key="1">
    <citation type="submission" date="2021-03" db="EMBL/GenBank/DDBJ databases">
        <title>Geobacter metallireducens gen. nov. sp. nov., a microorganism capable of coupling the complete oxidation of organic compounds to the reduction of iron and other metals.</title>
        <authorList>
            <person name="Li Y."/>
        </authorList>
    </citation>
    <scope>NUCLEOTIDE SEQUENCE [LARGE SCALE GENOMIC DNA]</scope>
    <source>
        <strain evidence="5 6">Jerry-YX</strain>
    </source>
</reference>
<evidence type="ECO:0000256" key="1">
    <source>
        <dbReference type="SAM" id="Phobius"/>
    </source>
</evidence>
<dbReference type="SUPFAM" id="SSF109604">
    <property type="entry name" value="HD-domain/PDEase-like"/>
    <property type="match status" value="1"/>
</dbReference>
<dbReference type="PROSITE" id="PS50885">
    <property type="entry name" value="HAMP"/>
    <property type="match status" value="1"/>
</dbReference>
<accession>A0ABX7Q5U8</accession>
<dbReference type="InterPro" id="IPR006674">
    <property type="entry name" value="HD_domain"/>
</dbReference>
<evidence type="ECO:0000313" key="5">
    <source>
        <dbReference type="EMBL" id="QSV46739.1"/>
    </source>
</evidence>
<dbReference type="CDD" id="cd06225">
    <property type="entry name" value="HAMP"/>
    <property type="match status" value="1"/>
</dbReference>
<feature type="domain" description="HD-GYP" evidence="4">
    <location>
        <begin position="284"/>
        <end position="479"/>
    </location>
</feature>